<gene>
    <name evidence="1" type="ORF">N7492_006360</name>
</gene>
<dbReference type="EMBL" id="JAPQKO010000004">
    <property type="protein sequence ID" value="KAJ5166064.1"/>
    <property type="molecule type" value="Genomic_DNA"/>
</dbReference>
<comment type="caution">
    <text evidence="1">The sequence shown here is derived from an EMBL/GenBank/DDBJ whole genome shotgun (WGS) entry which is preliminary data.</text>
</comment>
<dbReference type="AlphaFoldDB" id="A0A9W9I1A3"/>
<dbReference type="OrthoDB" id="3431997at2759"/>
<reference evidence="1" key="2">
    <citation type="journal article" date="2023" name="IMA Fungus">
        <title>Comparative genomic study of the Penicillium genus elucidates a diverse pangenome and 15 lateral gene transfer events.</title>
        <authorList>
            <person name="Petersen C."/>
            <person name="Sorensen T."/>
            <person name="Nielsen M.R."/>
            <person name="Sondergaard T.E."/>
            <person name="Sorensen J.L."/>
            <person name="Fitzpatrick D.A."/>
            <person name="Frisvad J.C."/>
            <person name="Nielsen K.L."/>
        </authorList>
    </citation>
    <scope>NUCLEOTIDE SEQUENCE</scope>
    <source>
        <strain evidence="1">IBT 21917</strain>
    </source>
</reference>
<dbReference type="Proteomes" id="UP001146351">
    <property type="component" value="Unassembled WGS sequence"/>
</dbReference>
<reference evidence="1" key="1">
    <citation type="submission" date="2022-11" db="EMBL/GenBank/DDBJ databases">
        <authorList>
            <person name="Petersen C."/>
        </authorList>
    </citation>
    <scope>NUCLEOTIDE SEQUENCE</scope>
    <source>
        <strain evidence="1">IBT 21917</strain>
    </source>
</reference>
<organism evidence="1 2">
    <name type="scientific">Penicillium capsulatum</name>
    <dbReference type="NCBI Taxonomy" id="69766"/>
    <lineage>
        <taxon>Eukaryota</taxon>
        <taxon>Fungi</taxon>
        <taxon>Dikarya</taxon>
        <taxon>Ascomycota</taxon>
        <taxon>Pezizomycotina</taxon>
        <taxon>Eurotiomycetes</taxon>
        <taxon>Eurotiomycetidae</taxon>
        <taxon>Eurotiales</taxon>
        <taxon>Aspergillaceae</taxon>
        <taxon>Penicillium</taxon>
    </lineage>
</organism>
<sequence length="212" mass="23552">MPSFLSRHSAHFEVTHSLWRNNIDLACNGNTIYHVETAQMTLRGPHLTFHAGQDFSAPVVGVCKFKHFSSDIELGIGNPSRPNSMRWDRLTHEGVFSIRYSFRVAFGGGSAETFTWKKASMGTGIAGNLTLVRERDQKVVAVFSSKSGFTRKSELDIYGESYGPQFEFMVVPTPSLFCFLLSQIASTKICLSPLALQRSYALAVRDTHEGPP</sequence>
<accession>A0A9W9I1A3</accession>
<proteinExistence type="predicted"/>
<name>A0A9W9I1A3_9EURO</name>
<evidence type="ECO:0000313" key="1">
    <source>
        <dbReference type="EMBL" id="KAJ5166064.1"/>
    </source>
</evidence>
<protein>
    <submittedName>
        <fullName evidence="1">Uncharacterized protein</fullName>
    </submittedName>
</protein>
<evidence type="ECO:0000313" key="2">
    <source>
        <dbReference type="Proteomes" id="UP001146351"/>
    </source>
</evidence>
<keyword evidence="2" id="KW-1185">Reference proteome</keyword>